<keyword evidence="2" id="KW-1185">Reference proteome</keyword>
<comment type="caution">
    <text evidence="1">The sequence shown here is derived from an EMBL/GenBank/DDBJ whole genome shotgun (WGS) entry which is preliminary data.</text>
</comment>
<name>A0A411Z6U7_9RHOB</name>
<dbReference type="AlphaFoldDB" id="A0A411Z6U7"/>
<proteinExistence type="predicted"/>
<evidence type="ECO:0000313" key="2">
    <source>
        <dbReference type="Proteomes" id="UP000284547"/>
    </source>
</evidence>
<gene>
    <name evidence="1" type="ORF">D1012_00990</name>
</gene>
<sequence length="292" mass="31189">MIFDRVAILDWSAAKGPKRGKDSIWVATATPIGCIAQNLPTRATAEAALVTLITDSLAQNHRLLLGADFAFGAPAGFVARLTGQAAALSWWHWLAQHITDTAENLSNYRQIAAQMNSVFPGDGPFWGNNERMPTPGLPRLKPALPPGLTPHRATDLAARGPGSSPKPVWQLAGAGAVGAQVLTGLPVLHRMQQRFAGQLSVWPFEPPTTPVVLAEVYPSLLANAVRRHTSTTGMVTDEAQVRVLATALHRLGPADMSRLFTLPHPTPDEGWMPEEGWILGAGHAALLQAALC</sequence>
<organism evidence="1 2">
    <name type="scientific">Pseudotabrizicola alkalilacus</name>
    <dbReference type="NCBI Taxonomy" id="2305252"/>
    <lineage>
        <taxon>Bacteria</taxon>
        <taxon>Pseudomonadati</taxon>
        <taxon>Pseudomonadota</taxon>
        <taxon>Alphaproteobacteria</taxon>
        <taxon>Rhodobacterales</taxon>
        <taxon>Paracoccaceae</taxon>
        <taxon>Pseudotabrizicola</taxon>
    </lineage>
</organism>
<protein>
    <submittedName>
        <fullName evidence="1">Molybdopterin guanine dinucleotide synthesis</fullName>
    </submittedName>
</protein>
<evidence type="ECO:0000313" key="1">
    <source>
        <dbReference type="EMBL" id="RGP38732.1"/>
    </source>
</evidence>
<dbReference type="Proteomes" id="UP000284547">
    <property type="component" value="Unassembled WGS sequence"/>
</dbReference>
<reference evidence="1 2" key="1">
    <citation type="submission" date="2018-08" db="EMBL/GenBank/DDBJ databases">
        <title>Flavobacterium tibetense sp. nov., isolated from a wetland YonghuCo on Tibetan Plateau.</title>
        <authorList>
            <person name="Phurbu D."/>
            <person name="Lu H."/>
            <person name="Xing P."/>
        </authorList>
    </citation>
    <scope>NUCLEOTIDE SEQUENCE [LARGE SCALE GENOMIC DNA]</scope>
    <source>
        <strain evidence="1 2">DJC</strain>
    </source>
</reference>
<accession>A0A411Z6U7</accession>
<dbReference type="EMBL" id="QWEY01000001">
    <property type="protein sequence ID" value="RGP38732.1"/>
    <property type="molecule type" value="Genomic_DNA"/>
</dbReference>